<dbReference type="PANTHER" id="PTHR43798">
    <property type="entry name" value="MONOACYLGLYCEROL LIPASE"/>
    <property type="match status" value="1"/>
</dbReference>
<dbReference type="PRINTS" id="PR00111">
    <property type="entry name" value="ABHYDROLASE"/>
</dbReference>
<sequence length="275" mass="29759">MKTAMSSAMVDTGLGPLKVRRTGAGEPAILWHSMFVDSETFADVVQELGRDRELFLIDGPGHGGSPGPRKLYSLQDCATAAAAVMVALNIAGPVDWVGNAWGGHVGILFADRFPTRCRTLTTIGTPAYPLPKAMRLKTKLLVNLYRALGPDPFRKTVTEALVGHNAATTAPDAARTVSEAFQRGDRRGKYWAMRSLMLRRPDLRPVLPRIQVPTLMMSGRDDAMNDAGEAERAAQAMPAGQFLRVPGGGHVAPLLMASAQVTGLIREFWSANRER</sequence>
<gene>
    <name evidence="3" type="ORF">KKR91_00855</name>
</gene>
<evidence type="ECO:0000313" key="3">
    <source>
        <dbReference type="EMBL" id="QWC10239.1"/>
    </source>
</evidence>
<dbReference type="Proteomes" id="UP000676885">
    <property type="component" value="Chromosome"/>
</dbReference>
<dbReference type="SUPFAM" id="SSF53474">
    <property type="entry name" value="alpha/beta-Hydrolases"/>
    <property type="match status" value="1"/>
</dbReference>
<keyword evidence="4" id="KW-1185">Reference proteome</keyword>
<dbReference type="GO" id="GO:0016787">
    <property type="term" value="F:hydrolase activity"/>
    <property type="evidence" value="ECO:0007669"/>
    <property type="project" value="UniProtKB-KW"/>
</dbReference>
<dbReference type="GO" id="GO:0016020">
    <property type="term" value="C:membrane"/>
    <property type="evidence" value="ECO:0007669"/>
    <property type="project" value="TreeGrafter"/>
</dbReference>
<proteinExistence type="predicted"/>
<accession>A0A975M5Y2</accession>
<dbReference type="Pfam" id="PF00561">
    <property type="entry name" value="Abhydrolase_1"/>
    <property type="match status" value="1"/>
</dbReference>
<protein>
    <submittedName>
        <fullName evidence="3">Alpha/beta hydrolase</fullName>
    </submittedName>
</protein>
<dbReference type="RefSeq" id="WP_210226907.1">
    <property type="nucleotide sequence ID" value="NZ_CP076022.1"/>
</dbReference>
<name>A0A975M5Y2_9MICC</name>
<dbReference type="Gene3D" id="3.40.50.1820">
    <property type="entry name" value="alpha/beta hydrolase"/>
    <property type="match status" value="1"/>
</dbReference>
<evidence type="ECO:0000256" key="1">
    <source>
        <dbReference type="ARBA" id="ARBA00022801"/>
    </source>
</evidence>
<evidence type="ECO:0000313" key="4">
    <source>
        <dbReference type="Proteomes" id="UP000676885"/>
    </source>
</evidence>
<keyword evidence="1 3" id="KW-0378">Hydrolase</keyword>
<dbReference type="PANTHER" id="PTHR43798:SF31">
    <property type="entry name" value="AB HYDROLASE SUPERFAMILY PROTEIN YCLE"/>
    <property type="match status" value="1"/>
</dbReference>
<dbReference type="EMBL" id="CP076022">
    <property type="protein sequence ID" value="QWC10239.1"/>
    <property type="molecule type" value="Genomic_DNA"/>
</dbReference>
<dbReference type="AlphaFoldDB" id="A0A975M5Y2"/>
<dbReference type="InterPro" id="IPR029058">
    <property type="entry name" value="AB_hydrolase_fold"/>
</dbReference>
<dbReference type="KEGG" id="ajg:KKR91_00855"/>
<evidence type="ECO:0000259" key="2">
    <source>
        <dbReference type="Pfam" id="PF00561"/>
    </source>
</evidence>
<dbReference type="InterPro" id="IPR050266">
    <property type="entry name" value="AB_hydrolase_sf"/>
</dbReference>
<organism evidence="3 4">
    <name type="scientific">Arthrobacter jiangjiafuii</name>
    <dbReference type="NCBI Taxonomy" id="2817475"/>
    <lineage>
        <taxon>Bacteria</taxon>
        <taxon>Bacillati</taxon>
        <taxon>Actinomycetota</taxon>
        <taxon>Actinomycetes</taxon>
        <taxon>Micrococcales</taxon>
        <taxon>Micrococcaceae</taxon>
        <taxon>Arthrobacter</taxon>
    </lineage>
</organism>
<reference evidence="3 4" key="1">
    <citation type="submission" date="2021-05" db="EMBL/GenBank/DDBJ databases">
        <title>Novel species in genus Arthrobacter.</title>
        <authorList>
            <person name="Zhang G."/>
        </authorList>
    </citation>
    <scope>NUCLEOTIDE SEQUENCE [LARGE SCALE GENOMIC DNA]</scope>
    <source>
        <strain evidence="4">zg-ZUI227</strain>
    </source>
</reference>
<dbReference type="InterPro" id="IPR000073">
    <property type="entry name" value="AB_hydrolase_1"/>
</dbReference>
<feature type="domain" description="AB hydrolase-1" evidence="2">
    <location>
        <begin position="32"/>
        <end position="252"/>
    </location>
</feature>